<name>A0A9P8QR95_9HYPO</name>
<dbReference type="EMBL" id="JAIWOZ010000003">
    <property type="protein sequence ID" value="KAH6607062.1"/>
    <property type="molecule type" value="Genomic_DNA"/>
</dbReference>
<dbReference type="AlphaFoldDB" id="A0A9P8QR95"/>
<dbReference type="EC" id="2.7.11.1" evidence="1"/>
<comment type="catalytic activity">
    <reaction evidence="2">
        <text>L-threonyl-[protein] + ATP = O-phospho-L-threonyl-[protein] + ADP + H(+)</text>
        <dbReference type="Rhea" id="RHEA:46608"/>
        <dbReference type="Rhea" id="RHEA-COMP:11060"/>
        <dbReference type="Rhea" id="RHEA-COMP:11605"/>
        <dbReference type="ChEBI" id="CHEBI:15378"/>
        <dbReference type="ChEBI" id="CHEBI:30013"/>
        <dbReference type="ChEBI" id="CHEBI:30616"/>
        <dbReference type="ChEBI" id="CHEBI:61977"/>
        <dbReference type="ChEBI" id="CHEBI:456216"/>
        <dbReference type="EC" id="2.7.11.1"/>
    </reaction>
</comment>
<dbReference type="PANTHER" id="PTHR38248">
    <property type="entry name" value="FUNK1 6"/>
    <property type="match status" value="1"/>
</dbReference>
<evidence type="ECO:0000256" key="1">
    <source>
        <dbReference type="ARBA" id="ARBA00012513"/>
    </source>
</evidence>
<dbReference type="PANTHER" id="PTHR38248:SF2">
    <property type="entry name" value="FUNK1 11"/>
    <property type="match status" value="1"/>
</dbReference>
<evidence type="ECO:0000256" key="3">
    <source>
        <dbReference type="ARBA" id="ARBA00048679"/>
    </source>
</evidence>
<dbReference type="InterPro" id="IPR008266">
    <property type="entry name" value="Tyr_kinase_AS"/>
</dbReference>
<evidence type="ECO:0000313" key="6">
    <source>
        <dbReference type="Proteomes" id="UP000827724"/>
    </source>
</evidence>
<organism evidence="5 6">
    <name type="scientific">Trichoderma cornu-damae</name>
    <dbReference type="NCBI Taxonomy" id="654480"/>
    <lineage>
        <taxon>Eukaryota</taxon>
        <taxon>Fungi</taxon>
        <taxon>Dikarya</taxon>
        <taxon>Ascomycota</taxon>
        <taxon>Pezizomycotina</taxon>
        <taxon>Sordariomycetes</taxon>
        <taxon>Hypocreomycetidae</taxon>
        <taxon>Hypocreales</taxon>
        <taxon>Hypocreaceae</taxon>
        <taxon>Trichoderma</taxon>
    </lineage>
</organism>
<reference evidence="5" key="1">
    <citation type="submission" date="2021-08" db="EMBL/GenBank/DDBJ databases">
        <title>Chromosome-Level Trichoderma cornu-damae using Hi-C Data.</title>
        <authorList>
            <person name="Kim C.S."/>
        </authorList>
    </citation>
    <scope>NUCLEOTIDE SEQUENCE</scope>
    <source>
        <strain evidence="5">KA19-0412C</strain>
    </source>
</reference>
<dbReference type="InterPro" id="IPR040976">
    <property type="entry name" value="Pkinase_fungal"/>
</dbReference>
<dbReference type="OrthoDB" id="5584477at2759"/>
<dbReference type="Proteomes" id="UP000827724">
    <property type="component" value="Unassembled WGS sequence"/>
</dbReference>
<evidence type="ECO:0000313" key="5">
    <source>
        <dbReference type="EMBL" id="KAH6607062.1"/>
    </source>
</evidence>
<comment type="caution">
    <text evidence="5">The sequence shown here is derived from an EMBL/GenBank/DDBJ whole genome shotgun (WGS) entry which is preliminary data.</text>
</comment>
<feature type="domain" description="Fungal-type protein kinase" evidence="4">
    <location>
        <begin position="260"/>
        <end position="631"/>
    </location>
</feature>
<proteinExistence type="predicted"/>
<sequence length="725" mass="82102">MDPTQLQIINNNPIVDDLHPFRTLFASACEGQGFVCSPDALEQLDDNNMRDLTLKLLLMLLRLRATRLLRSVRGSKNLFDDITQLASAAVCYDFNFDRVKPLFRTVLDDHADDFVVWCQIHKTVIESTPPPGSTLSCITLTSSMRNTSSIMKSSGFRRQADQVLKTQLGTPTIDIPKFRETLFASVPGLEAAADAVFRKCSEGDEPLFGQDGWRGWPFSNIIPKLEAFATGHRPSTLRQGRKLLLQPRRPPKGSVGKRSMDIGFVNNDFTHQLNMRRADKYCWSHVLVPGELQSNPAADTSTEAWISLAMYVQEVFSAQDTRRFVLAFTLCGPNMRLWEYDRVGGMASKQFSINEPRGGLEFVASVLGFLWIDEEGLGFDPTIVASGGKRFIEIQRDGRLERLIIDKLIVRSRCIAGRATTCWKAHREDDPQTPLVIKDSWQYPERDEEGSLIREATEKGVVNMARYYFHETVRVRGAKDEIQNAIRKGLDATGTAVDSSIISRIETRPNRVHRRVIVQDYGRPIYTASSAAELLAALESCIQGHESLWQAGFLHRDISINNVLIDEQGPPSRKGFLIDLDLAIRQQQDEASGAKGKMGTRAFMAIGLLLGERHCFMHDLESFFWVLLWICINYDGPSICVNQKKFDNWNYLGDRALAGAKQGVICDSPIFCRRAEENFTPFYEPLIPLMDRLRAVVFPDGHRWRRVNEGLYSAMREILRDENYH</sequence>
<protein>
    <recommendedName>
        <fullName evidence="1">non-specific serine/threonine protein kinase</fullName>
        <ecNumber evidence="1">2.7.11.1</ecNumber>
    </recommendedName>
</protein>
<dbReference type="InterPro" id="IPR011009">
    <property type="entry name" value="Kinase-like_dom_sf"/>
</dbReference>
<accession>A0A9P8QR95</accession>
<evidence type="ECO:0000256" key="2">
    <source>
        <dbReference type="ARBA" id="ARBA00047899"/>
    </source>
</evidence>
<dbReference type="PROSITE" id="PS00109">
    <property type="entry name" value="PROTEIN_KINASE_TYR"/>
    <property type="match status" value="1"/>
</dbReference>
<gene>
    <name evidence="5" type="ORF">Trco_003375</name>
</gene>
<dbReference type="SUPFAM" id="SSF56112">
    <property type="entry name" value="Protein kinase-like (PK-like)"/>
    <property type="match status" value="1"/>
</dbReference>
<evidence type="ECO:0000259" key="4">
    <source>
        <dbReference type="Pfam" id="PF17667"/>
    </source>
</evidence>
<comment type="catalytic activity">
    <reaction evidence="3">
        <text>L-seryl-[protein] + ATP = O-phospho-L-seryl-[protein] + ADP + H(+)</text>
        <dbReference type="Rhea" id="RHEA:17989"/>
        <dbReference type="Rhea" id="RHEA-COMP:9863"/>
        <dbReference type="Rhea" id="RHEA-COMP:11604"/>
        <dbReference type="ChEBI" id="CHEBI:15378"/>
        <dbReference type="ChEBI" id="CHEBI:29999"/>
        <dbReference type="ChEBI" id="CHEBI:30616"/>
        <dbReference type="ChEBI" id="CHEBI:83421"/>
        <dbReference type="ChEBI" id="CHEBI:456216"/>
        <dbReference type="EC" id="2.7.11.1"/>
    </reaction>
</comment>
<dbReference type="GO" id="GO:0004674">
    <property type="term" value="F:protein serine/threonine kinase activity"/>
    <property type="evidence" value="ECO:0007669"/>
    <property type="project" value="UniProtKB-EC"/>
</dbReference>
<dbReference type="Gene3D" id="1.10.510.10">
    <property type="entry name" value="Transferase(Phosphotransferase) domain 1"/>
    <property type="match status" value="1"/>
</dbReference>
<keyword evidence="6" id="KW-1185">Reference proteome</keyword>
<dbReference type="Pfam" id="PF17667">
    <property type="entry name" value="Pkinase_fungal"/>
    <property type="match status" value="1"/>
</dbReference>